<reference evidence="1 2" key="1">
    <citation type="journal article" date="2023" name="Arcadia Sci">
        <title>De novo assembly of a long-read Amblyomma americanum tick genome.</title>
        <authorList>
            <person name="Chou S."/>
            <person name="Poskanzer K.E."/>
            <person name="Rollins M."/>
            <person name="Thuy-Boun P.S."/>
        </authorList>
    </citation>
    <scope>NUCLEOTIDE SEQUENCE [LARGE SCALE GENOMIC DNA]</scope>
    <source>
        <strain evidence="1">F_SG_1</strain>
        <tissue evidence="1">Salivary glands</tissue>
    </source>
</reference>
<accession>A0AAQ4FJ47</accession>
<comment type="caution">
    <text evidence="1">The sequence shown here is derived from an EMBL/GenBank/DDBJ whole genome shotgun (WGS) entry which is preliminary data.</text>
</comment>
<name>A0AAQ4FJ47_AMBAM</name>
<dbReference type="AlphaFoldDB" id="A0AAQ4FJ47"/>
<dbReference type="Proteomes" id="UP001321473">
    <property type="component" value="Unassembled WGS sequence"/>
</dbReference>
<evidence type="ECO:0000313" key="1">
    <source>
        <dbReference type="EMBL" id="KAK8787269.1"/>
    </source>
</evidence>
<protein>
    <recommendedName>
        <fullName evidence="3">Lipocalin</fullName>
    </recommendedName>
</protein>
<dbReference type="InterPro" id="IPR012674">
    <property type="entry name" value="Calycin"/>
</dbReference>
<evidence type="ECO:0008006" key="3">
    <source>
        <dbReference type="Google" id="ProtNLM"/>
    </source>
</evidence>
<dbReference type="Gene3D" id="2.40.128.20">
    <property type="match status" value="1"/>
</dbReference>
<evidence type="ECO:0000313" key="2">
    <source>
        <dbReference type="Proteomes" id="UP001321473"/>
    </source>
</evidence>
<dbReference type="SUPFAM" id="SSF50814">
    <property type="entry name" value="Lipocalins"/>
    <property type="match status" value="1"/>
</dbReference>
<dbReference type="EMBL" id="JARKHS020001964">
    <property type="protein sequence ID" value="KAK8787269.1"/>
    <property type="molecule type" value="Genomic_DNA"/>
</dbReference>
<sequence>MTASSWVTVNETFHFYNKSGTYDYMNASSITGGSPGSYQFLYADVNCSVVQVFSVHFETRERVFGAMARRLEETNKALCHQWVKNGTTVTAGCDKFFETECDNSTIYHDYNDTCTSLRLLEVPLKH</sequence>
<gene>
    <name evidence="1" type="ORF">V5799_022955</name>
</gene>
<keyword evidence="2" id="KW-1185">Reference proteome</keyword>
<proteinExistence type="predicted"/>
<organism evidence="1 2">
    <name type="scientific">Amblyomma americanum</name>
    <name type="common">Lone star tick</name>
    <dbReference type="NCBI Taxonomy" id="6943"/>
    <lineage>
        <taxon>Eukaryota</taxon>
        <taxon>Metazoa</taxon>
        <taxon>Ecdysozoa</taxon>
        <taxon>Arthropoda</taxon>
        <taxon>Chelicerata</taxon>
        <taxon>Arachnida</taxon>
        <taxon>Acari</taxon>
        <taxon>Parasitiformes</taxon>
        <taxon>Ixodida</taxon>
        <taxon>Ixodoidea</taxon>
        <taxon>Ixodidae</taxon>
        <taxon>Amblyomminae</taxon>
        <taxon>Amblyomma</taxon>
    </lineage>
</organism>